<proteinExistence type="inferred from homology"/>
<dbReference type="Gene3D" id="2.40.170.20">
    <property type="entry name" value="TonB-dependent receptor, beta-barrel domain"/>
    <property type="match status" value="1"/>
</dbReference>
<dbReference type="NCBIfam" id="TIGR04056">
    <property type="entry name" value="OMP_RagA_SusC"/>
    <property type="match status" value="1"/>
</dbReference>
<dbReference type="Gene3D" id="2.60.40.1120">
    <property type="entry name" value="Carboxypeptidase-like, regulatory domain"/>
    <property type="match status" value="1"/>
</dbReference>
<evidence type="ECO:0000313" key="10">
    <source>
        <dbReference type="EMBL" id="SMD01474.1"/>
    </source>
</evidence>
<dbReference type="SUPFAM" id="SSF56935">
    <property type="entry name" value="Porins"/>
    <property type="match status" value="1"/>
</dbReference>
<comment type="similarity">
    <text evidence="7">Belongs to the TonB-dependent receptor family.</text>
</comment>
<dbReference type="InterPro" id="IPR008969">
    <property type="entry name" value="CarboxyPept-like_regulatory"/>
</dbReference>
<dbReference type="InterPro" id="IPR023997">
    <property type="entry name" value="TonB-dep_OMP_SusC/RagA_CS"/>
</dbReference>
<dbReference type="InterPro" id="IPR039426">
    <property type="entry name" value="TonB-dep_rcpt-like"/>
</dbReference>
<dbReference type="EMBL" id="FWXT01000004">
    <property type="protein sequence ID" value="SMD01474.1"/>
    <property type="molecule type" value="Genomic_DNA"/>
</dbReference>
<dbReference type="AlphaFoldDB" id="A0A1W2DVH7"/>
<evidence type="ECO:0000313" key="11">
    <source>
        <dbReference type="Proteomes" id="UP000192756"/>
    </source>
</evidence>
<evidence type="ECO:0000256" key="8">
    <source>
        <dbReference type="SAM" id="Phobius"/>
    </source>
</evidence>
<sequence>MHLIFTKCREACFIPVIMKLFYLICFLTLSGVLQANTLVGQDLNKVFVSLELKNTSLKETLKQIERNTKIRFTYKSEDIAGFKPISFHKSNQKLVEVLDELFKDSNLTYEEISTNVLIIKKAHGADLQQAAETLPPVVLKGKITDEKGLPVPGVSILIKGTSNGTVTAPDGSFTLNALQNTGILVVSFIGYIKQEISFSGAGNYNVRLVTDAKGLDEVVVIGYGTTTKKDLTGSVGQVKMDDLVKAPVFTFTEALAGRVAGVQVSTSDGQPGSAQDIVIRGSGSLTQSTAPLYVIDGFAMESFQSNSLNPDDIESITVLKDASGTAIYGARGANGVVVIQTKKGKAGKPVITLNSSLGVQELRKQMEMMNPYEFVKMQSEMINTNLVNQVYFPNGKTLESYRNVAGVNWQDLIFRRGTMQTHNFAIRGGTENTRYSVSGVINDQEGLMINSGYNRALARVSLDQDVSQKLKVGFNANYSSATSFGLGAASNTGTASISNYIFANVYGYRPVSANENVNLEEELFDPDVNVDASNVRINPVITAENTHRKTINNELIGNAYLTYNFIKELAFNSRIGYRKRVIRGEAFYNSLTPQGSPSPVNTRGVNGNFSFAENDTWTNENTLTYQKTFNTDHKFTALAGFSLEGVTTNTYGATSQFLPNEQLGMLGLDEGTPLAITASGGNNKLMSFFSRIDYGYKSKYLLTLVARADGSSKFRPGNQWGYFPSAAFAWNMTNEPFMKAMSFVSNSKLRLSYGRSGNNRIGNYDTYNSISFDNRVNGVSFNNGIPLTSAWLSDLGNAALKWETIATSNIGYDLGLFGNRVELTAEVYRKTTSNLLLNAQIPYISGYSTSTKNIGKIKNEGLELSLNTVNIKTNSFKWESNFNISFNRSKILALTESSTLFSSVSGGFSPAPNLWAAKVGQPISVFHGYVFDGVYQFEDFDSPAPGTYSLKLNVPTNGNTRAAIRPGDIKYSDLNGDGVVNAFDQTVIGRAEPVHTGGFSNNFSYKGLSLNVFFQWSAGNDIFNGNRLVFEGNSQYAYHTNQFASWADRWTPENPSNKYFRVGGQGPTAYGSSRVIEDGSYLRLKTVSVAYQIPPRFVRKLYLKSLSVQASAQNLATWTNYSGLDPEVSVKSSALTRGFDYSAYPHAQTIVFGLNATF</sequence>
<dbReference type="Pfam" id="PF13715">
    <property type="entry name" value="CarbopepD_reg_2"/>
    <property type="match status" value="1"/>
</dbReference>
<keyword evidence="2 7" id="KW-0813">Transport</keyword>
<gene>
    <name evidence="10" type="ORF">SAMN04488524_4124</name>
</gene>
<dbReference type="PROSITE" id="PS52016">
    <property type="entry name" value="TONB_DEPENDENT_REC_3"/>
    <property type="match status" value="1"/>
</dbReference>
<feature type="transmembrane region" description="Helical" evidence="8">
    <location>
        <begin position="12"/>
        <end position="33"/>
    </location>
</feature>
<evidence type="ECO:0000256" key="1">
    <source>
        <dbReference type="ARBA" id="ARBA00004571"/>
    </source>
</evidence>
<dbReference type="Proteomes" id="UP000192756">
    <property type="component" value="Unassembled WGS sequence"/>
</dbReference>
<dbReference type="Pfam" id="PF07715">
    <property type="entry name" value="Plug"/>
    <property type="match status" value="1"/>
</dbReference>
<evidence type="ECO:0000256" key="5">
    <source>
        <dbReference type="ARBA" id="ARBA00023136"/>
    </source>
</evidence>
<evidence type="ECO:0000256" key="3">
    <source>
        <dbReference type="ARBA" id="ARBA00022452"/>
    </source>
</evidence>
<dbReference type="InterPro" id="IPR012910">
    <property type="entry name" value="Plug_dom"/>
</dbReference>
<dbReference type="InterPro" id="IPR023996">
    <property type="entry name" value="TonB-dep_OMP_SusC/RagA"/>
</dbReference>
<accession>A0A1W2DVH7</accession>
<keyword evidence="5 7" id="KW-0472">Membrane</keyword>
<keyword evidence="8" id="KW-1133">Transmembrane helix</keyword>
<protein>
    <submittedName>
        <fullName evidence="10">TonB-linked outer membrane protein, SusC/RagA family</fullName>
    </submittedName>
</protein>
<dbReference type="Gene3D" id="2.170.130.10">
    <property type="entry name" value="TonB-dependent receptor, plug domain"/>
    <property type="match status" value="1"/>
</dbReference>
<keyword evidence="6 7" id="KW-0998">Cell outer membrane</keyword>
<dbReference type="InterPro" id="IPR037066">
    <property type="entry name" value="Plug_dom_sf"/>
</dbReference>
<dbReference type="FunFam" id="2.170.130.10:FF:000008">
    <property type="entry name" value="SusC/RagA family TonB-linked outer membrane protein"/>
    <property type="match status" value="1"/>
</dbReference>
<dbReference type="OrthoDB" id="9768177at2"/>
<reference evidence="11" key="1">
    <citation type="submission" date="2017-04" db="EMBL/GenBank/DDBJ databases">
        <authorList>
            <person name="Varghese N."/>
            <person name="Submissions S."/>
        </authorList>
    </citation>
    <scope>NUCLEOTIDE SEQUENCE [LARGE SCALE GENOMIC DNA]</scope>
    <source>
        <strain evidence="11">DSM 12126</strain>
    </source>
</reference>
<dbReference type="Gene3D" id="3.55.50.30">
    <property type="match status" value="1"/>
</dbReference>
<evidence type="ECO:0000259" key="9">
    <source>
        <dbReference type="Pfam" id="PF07715"/>
    </source>
</evidence>
<feature type="domain" description="TonB-dependent receptor plug" evidence="9">
    <location>
        <begin position="228"/>
        <end position="336"/>
    </location>
</feature>
<dbReference type="GO" id="GO:0009279">
    <property type="term" value="C:cell outer membrane"/>
    <property type="evidence" value="ECO:0007669"/>
    <property type="project" value="UniProtKB-SubCell"/>
</dbReference>
<evidence type="ECO:0000256" key="6">
    <source>
        <dbReference type="ARBA" id="ARBA00023237"/>
    </source>
</evidence>
<keyword evidence="11" id="KW-1185">Reference proteome</keyword>
<evidence type="ECO:0000256" key="7">
    <source>
        <dbReference type="PROSITE-ProRule" id="PRU01360"/>
    </source>
</evidence>
<comment type="subcellular location">
    <subcellularLocation>
        <location evidence="1 7">Cell outer membrane</location>
        <topology evidence="1 7">Multi-pass membrane protein</topology>
    </subcellularLocation>
</comment>
<dbReference type="NCBIfam" id="TIGR04057">
    <property type="entry name" value="SusC_RagA_signa"/>
    <property type="match status" value="1"/>
</dbReference>
<name>A0A1W2DVH7_9SPHI</name>
<dbReference type="InterPro" id="IPR036942">
    <property type="entry name" value="Beta-barrel_TonB_sf"/>
</dbReference>
<evidence type="ECO:0000256" key="4">
    <source>
        <dbReference type="ARBA" id="ARBA00022692"/>
    </source>
</evidence>
<dbReference type="STRING" id="151894.SAMN04488524_4124"/>
<keyword evidence="4 7" id="KW-0812">Transmembrane</keyword>
<dbReference type="SUPFAM" id="SSF49464">
    <property type="entry name" value="Carboxypeptidase regulatory domain-like"/>
    <property type="match status" value="1"/>
</dbReference>
<organism evidence="10 11">
    <name type="scientific">Pedobacter africanus</name>
    <dbReference type="NCBI Taxonomy" id="151894"/>
    <lineage>
        <taxon>Bacteria</taxon>
        <taxon>Pseudomonadati</taxon>
        <taxon>Bacteroidota</taxon>
        <taxon>Sphingobacteriia</taxon>
        <taxon>Sphingobacteriales</taxon>
        <taxon>Sphingobacteriaceae</taxon>
        <taxon>Pedobacter</taxon>
    </lineage>
</organism>
<evidence type="ECO:0000256" key="2">
    <source>
        <dbReference type="ARBA" id="ARBA00022448"/>
    </source>
</evidence>
<keyword evidence="3 7" id="KW-1134">Transmembrane beta strand</keyword>